<keyword evidence="5" id="KW-0342">GTP-binding</keyword>
<dbReference type="SUPFAM" id="SSF52540">
    <property type="entry name" value="P-loop containing nucleoside triphosphate hydrolases"/>
    <property type="match status" value="1"/>
</dbReference>
<dbReference type="Gene3D" id="1.10.1580.10">
    <property type="match status" value="1"/>
</dbReference>
<evidence type="ECO:0000256" key="7">
    <source>
        <dbReference type="SAM" id="MobiDB-lite"/>
    </source>
</evidence>
<evidence type="ECO:0000256" key="1">
    <source>
        <dbReference type="ARBA" id="ARBA00004496"/>
    </source>
</evidence>
<accession>A0ABP1QID5</accession>
<dbReference type="EMBL" id="CAXLJM020000033">
    <property type="protein sequence ID" value="CAL8100575.1"/>
    <property type="molecule type" value="Genomic_DNA"/>
</dbReference>
<dbReference type="InterPro" id="IPR030378">
    <property type="entry name" value="G_CP_dom"/>
</dbReference>
<comment type="caution">
    <text evidence="9">The sequence shown here is derived from an EMBL/GenBank/DDBJ whole genome shotgun (WGS) entry which is preliminary data.</text>
</comment>
<dbReference type="Pfam" id="PF01926">
    <property type="entry name" value="MMR_HSR1"/>
    <property type="match status" value="1"/>
</dbReference>
<evidence type="ECO:0000313" key="9">
    <source>
        <dbReference type="EMBL" id="CAL8100575.1"/>
    </source>
</evidence>
<sequence>MGRTRKTAHASLGRALVKTRKSTHGDKSAHEDRHNIYEEKTTALKSVTEESSYDEFIATATLAEKEFTAEKLNVKFVGLSVSVPDAPKGSDMDASEYLTEAERKSVVVPRRPKWTTEMSAEELDTLEKEAFLNWRRGMAHLQNKQDITPFERNIEVWRQLWRVLERSDIVVQIVDARNPLLYRCEDLEAYVKELGKLNIILLNKADFLTDKQREYWADYFEGVKLPYAFYSAAYANEKLTSKTKCSEDETDQVEDSDDSDDDSVVEQENSTSNDENENDEAGAAEGPKDQENLQPGTCSRTTVFGREQLITFLKSFKEKQELFSVGLVGYPNVGKSSTINSLMGIKRTSVSATPGKTKHFQTLFLERDLLLCDCPGLVMPAFGGSKGEMVLGGILPIDQLTSYSSATALLIQRIPKQKLEKTYGISLLPNFNYEDFLSSYAAVRGFMTVRGIPDSSRAARIVLKDYVNGKLHFCLTPPTVSQEEFQASMLDANIRNHFIEDFEVDPMEPLHQRPPTLRTVNVENRLDNNFFAPAAAGVHYKGKHFVSSGLTAASSSGGNTDKPWRKHNNKNKREKLRRVYRHLDVE</sequence>
<evidence type="ECO:0000313" key="10">
    <source>
        <dbReference type="Proteomes" id="UP001642540"/>
    </source>
</evidence>
<organism evidence="9 10">
    <name type="scientific">Orchesella dallaii</name>
    <dbReference type="NCBI Taxonomy" id="48710"/>
    <lineage>
        <taxon>Eukaryota</taxon>
        <taxon>Metazoa</taxon>
        <taxon>Ecdysozoa</taxon>
        <taxon>Arthropoda</taxon>
        <taxon>Hexapoda</taxon>
        <taxon>Collembola</taxon>
        <taxon>Entomobryomorpha</taxon>
        <taxon>Entomobryoidea</taxon>
        <taxon>Orchesellidae</taxon>
        <taxon>Orchesellinae</taxon>
        <taxon>Orchesella</taxon>
    </lineage>
</organism>
<feature type="region of interest" description="Disordered" evidence="7">
    <location>
        <begin position="1"/>
        <end position="32"/>
    </location>
</feature>
<keyword evidence="10" id="KW-1185">Reference proteome</keyword>
<dbReference type="InterPro" id="IPR027417">
    <property type="entry name" value="P-loop_NTPase"/>
</dbReference>
<dbReference type="PANTHER" id="PTHR45709:SF2">
    <property type="entry name" value="LARGE SUBUNIT GTPASE 1 HOMOLOG"/>
    <property type="match status" value="1"/>
</dbReference>
<proteinExistence type="predicted"/>
<feature type="region of interest" description="Disordered" evidence="7">
    <location>
        <begin position="551"/>
        <end position="573"/>
    </location>
</feature>
<dbReference type="Proteomes" id="UP001642540">
    <property type="component" value="Unassembled WGS sequence"/>
</dbReference>
<evidence type="ECO:0000256" key="2">
    <source>
        <dbReference type="ARBA" id="ARBA00022490"/>
    </source>
</evidence>
<evidence type="ECO:0000259" key="8">
    <source>
        <dbReference type="PROSITE" id="PS51721"/>
    </source>
</evidence>
<evidence type="ECO:0000256" key="6">
    <source>
        <dbReference type="ARBA" id="ARBA00040145"/>
    </source>
</evidence>
<evidence type="ECO:0000256" key="4">
    <source>
        <dbReference type="ARBA" id="ARBA00022801"/>
    </source>
</evidence>
<dbReference type="Gene3D" id="3.40.50.300">
    <property type="entry name" value="P-loop containing nucleotide triphosphate hydrolases"/>
    <property type="match status" value="1"/>
</dbReference>
<name>A0ABP1QID5_9HEXA</name>
<reference evidence="9 10" key="1">
    <citation type="submission" date="2024-08" db="EMBL/GenBank/DDBJ databases">
        <authorList>
            <person name="Cucini C."/>
            <person name="Frati F."/>
        </authorList>
    </citation>
    <scope>NUCLEOTIDE SEQUENCE [LARGE SCALE GENOMIC DNA]</scope>
</reference>
<feature type="compositionally biased region" description="Basic residues" evidence="7">
    <location>
        <begin position="564"/>
        <end position="573"/>
    </location>
</feature>
<evidence type="ECO:0000256" key="3">
    <source>
        <dbReference type="ARBA" id="ARBA00022741"/>
    </source>
</evidence>
<feature type="domain" description="CP-type G" evidence="8">
    <location>
        <begin position="157"/>
        <end position="380"/>
    </location>
</feature>
<evidence type="ECO:0000256" key="5">
    <source>
        <dbReference type="ARBA" id="ARBA00023134"/>
    </source>
</evidence>
<dbReference type="PANTHER" id="PTHR45709">
    <property type="entry name" value="LARGE SUBUNIT GTPASE 1 HOMOLOG-RELATED"/>
    <property type="match status" value="1"/>
</dbReference>
<keyword evidence="3" id="KW-0547">Nucleotide-binding</keyword>
<feature type="region of interest" description="Disordered" evidence="7">
    <location>
        <begin position="243"/>
        <end position="298"/>
    </location>
</feature>
<dbReference type="CDD" id="cd01857">
    <property type="entry name" value="HSR1_MMR1"/>
    <property type="match status" value="1"/>
</dbReference>
<feature type="compositionally biased region" description="Acidic residues" evidence="7">
    <location>
        <begin position="248"/>
        <end position="265"/>
    </location>
</feature>
<gene>
    <name evidence="9" type="ORF">ODALV1_LOCUS10570</name>
</gene>
<dbReference type="PRINTS" id="PR00326">
    <property type="entry name" value="GTP1OBG"/>
</dbReference>
<keyword evidence="4" id="KW-0378">Hydrolase</keyword>
<dbReference type="InterPro" id="IPR023179">
    <property type="entry name" value="GTP-bd_ortho_bundle_sf"/>
</dbReference>
<protein>
    <recommendedName>
        <fullName evidence="6">Large subunit GTPase 1 homolog</fullName>
    </recommendedName>
</protein>
<comment type="subcellular location">
    <subcellularLocation>
        <location evidence="1">Cytoplasm</location>
    </subcellularLocation>
</comment>
<dbReference type="InterPro" id="IPR006073">
    <property type="entry name" value="GTP-bd"/>
</dbReference>
<keyword evidence="2" id="KW-0963">Cytoplasm</keyword>
<dbReference type="PROSITE" id="PS51721">
    <property type="entry name" value="G_CP"/>
    <property type="match status" value="1"/>
</dbReference>
<feature type="compositionally biased region" description="Basic and acidic residues" evidence="7">
    <location>
        <begin position="23"/>
        <end position="32"/>
    </location>
</feature>
<dbReference type="InterPro" id="IPR043358">
    <property type="entry name" value="GNL1-like"/>
</dbReference>